<dbReference type="Gene3D" id="2.60.120.460">
    <property type="entry name" value="YjbQ-like"/>
    <property type="match status" value="1"/>
</dbReference>
<dbReference type="SUPFAM" id="SSF111038">
    <property type="entry name" value="YjbQ-like"/>
    <property type="match status" value="1"/>
</dbReference>
<dbReference type="AlphaFoldDB" id="A0A7J3JR05"/>
<organism evidence="3">
    <name type="scientific">Ignisphaera aggregans</name>
    <dbReference type="NCBI Taxonomy" id="334771"/>
    <lineage>
        <taxon>Archaea</taxon>
        <taxon>Thermoproteota</taxon>
        <taxon>Thermoprotei</taxon>
        <taxon>Desulfurococcales</taxon>
        <taxon>Desulfurococcaceae</taxon>
        <taxon>Ignisphaera</taxon>
    </lineage>
</organism>
<sequence>MFRVYHETITLSTSRRFQLIDITKDIEDIVKRSNVKDGICVVFAPHATGAIIANENEVGLVDDITTFIRELTQVDREWKHNRIDDNAHAHIGSAVISSERVFPVIDGKLLRGTWQNVFFVEMDGPRMQRTIIVIVLGSTH</sequence>
<gene>
    <name evidence="2" type="ORF">ENT87_08125</name>
    <name evidence="3" type="ORF">ENU30_03845</name>
</gene>
<dbReference type="Pfam" id="PF01894">
    <property type="entry name" value="YjbQ"/>
    <property type="match status" value="1"/>
</dbReference>
<dbReference type="EMBL" id="DTAI01000243">
    <property type="protein sequence ID" value="HGN37495.1"/>
    <property type="molecule type" value="Genomic_DNA"/>
</dbReference>
<dbReference type="EMBL" id="DTBZ01000076">
    <property type="protein sequence ID" value="HGQ18094.1"/>
    <property type="molecule type" value="Genomic_DNA"/>
</dbReference>
<comment type="caution">
    <text evidence="3">The sequence shown here is derived from an EMBL/GenBank/DDBJ whole genome shotgun (WGS) entry which is preliminary data.</text>
</comment>
<proteinExistence type="inferred from homology"/>
<dbReference type="InterPro" id="IPR035917">
    <property type="entry name" value="YjbQ-like_sf"/>
</dbReference>
<accession>A0A7J3JR05</accession>
<name>A0A7J3JR05_9CREN</name>
<evidence type="ECO:0000256" key="1">
    <source>
        <dbReference type="ARBA" id="ARBA00005534"/>
    </source>
</evidence>
<reference evidence="3" key="1">
    <citation type="journal article" date="2020" name="mSystems">
        <title>Genome- and Community-Level Interaction Insights into Carbon Utilization and Element Cycling Functions of Hydrothermarchaeota in Hydrothermal Sediment.</title>
        <authorList>
            <person name="Zhou Z."/>
            <person name="Liu Y."/>
            <person name="Xu W."/>
            <person name="Pan J."/>
            <person name="Luo Z.H."/>
            <person name="Li M."/>
        </authorList>
    </citation>
    <scope>NUCLEOTIDE SEQUENCE [LARGE SCALE GENOMIC DNA]</scope>
    <source>
        <strain evidence="2">SpSt-618</strain>
        <strain evidence="3">SpSt-657</strain>
    </source>
</reference>
<dbReference type="NCBIfam" id="TIGR00149">
    <property type="entry name" value="TIGR00149_YjbQ"/>
    <property type="match status" value="1"/>
</dbReference>
<comment type="similarity">
    <text evidence="1">Belongs to the UPF0047 family.</text>
</comment>
<evidence type="ECO:0000313" key="2">
    <source>
        <dbReference type="EMBL" id="HGN37495.1"/>
    </source>
</evidence>
<evidence type="ECO:0000313" key="3">
    <source>
        <dbReference type="EMBL" id="HGQ18094.1"/>
    </source>
</evidence>
<dbReference type="PANTHER" id="PTHR30615:SF8">
    <property type="entry name" value="UPF0047 PROTEIN C4A8.02C"/>
    <property type="match status" value="1"/>
</dbReference>
<protein>
    <submittedName>
        <fullName evidence="3">YjbQ family protein</fullName>
    </submittedName>
</protein>
<dbReference type="InterPro" id="IPR001602">
    <property type="entry name" value="UPF0047_YjbQ-like"/>
</dbReference>
<dbReference type="PIRSF" id="PIRSF004681">
    <property type="entry name" value="UCP004681"/>
    <property type="match status" value="1"/>
</dbReference>
<dbReference type="PANTHER" id="PTHR30615">
    <property type="entry name" value="UNCHARACTERIZED PROTEIN YJBQ-RELATED"/>
    <property type="match status" value="1"/>
</dbReference>